<name>A0A9W7CQ66_9STRA</name>
<dbReference type="EMBL" id="BSXW01001346">
    <property type="protein sequence ID" value="GMF36039.1"/>
    <property type="molecule type" value="Genomic_DNA"/>
</dbReference>
<dbReference type="Proteomes" id="UP001165083">
    <property type="component" value="Unassembled WGS sequence"/>
</dbReference>
<evidence type="ECO:0000313" key="3">
    <source>
        <dbReference type="EMBL" id="GMF36039.1"/>
    </source>
</evidence>
<evidence type="ECO:0000256" key="1">
    <source>
        <dbReference type="SAM" id="Coils"/>
    </source>
</evidence>
<comment type="caution">
    <text evidence="3">The sequence shown here is derived from an EMBL/GenBank/DDBJ whole genome shotgun (WGS) entry which is preliminary data.</text>
</comment>
<evidence type="ECO:0000256" key="2">
    <source>
        <dbReference type="SAM" id="MobiDB-lite"/>
    </source>
</evidence>
<organism evidence="3 4">
    <name type="scientific">Phytophthora lilii</name>
    <dbReference type="NCBI Taxonomy" id="2077276"/>
    <lineage>
        <taxon>Eukaryota</taxon>
        <taxon>Sar</taxon>
        <taxon>Stramenopiles</taxon>
        <taxon>Oomycota</taxon>
        <taxon>Peronosporomycetes</taxon>
        <taxon>Peronosporales</taxon>
        <taxon>Peronosporaceae</taxon>
        <taxon>Phytophthora</taxon>
    </lineage>
</organism>
<sequence length="629" mass="69296">MDQATIAPPPGPIGCRDAAAAMSTAAIAAMSVVPQLQPSDDPIENAKQVLKALKCVASSSKQVGDMLRRRRARLAARRQAAADETELLRAHVVQHVLAQRARAAQLQQLQDDLQQAQALGQPELVKDLADELRALRREEQRAAQLLHNLKRTLRSRVRAQRALAPQLRAADDALGVFSCKHSLIQAVVATCSRTTFLSAAELGYEEEGYDEDAAAEDETEAAASESDYDLSDFPEASDLDMDVDLAQQGEGDYPKLRVARPEDDKDEVGELSSVSAWSFDSDSQASSSVKDSRRRSVSFGPLPLAGLDEEDVEMQEPMTLEELSDGGDEAAPASEAPSDWCGGVCAVVKISLSTLVSAWQSHCAESKASYLNTEESNPTKPLLQDIKVLRKKWNWTAAVDEVNYLGIPGACGIEIHHVLDVKSPLELPLGGGAPIGLFGVAKSEPLVLVVNAPNALELTAQVSYPPFLKKAIEIANVMMTHDRCFERELDADNTTKRNPRDVEVRFQRPQIGSIYGWTDRSAKAKAIFVNEVLLHRMEMIDQAENSHEYQCIVFMVAATIFHECAHLTLRWKKILDSPGKFQFEAGTYMETALFKGTCRLRIQQSNRALSKRSKRSGGTWTKEMPFWMW</sequence>
<feature type="region of interest" description="Disordered" evidence="2">
    <location>
        <begin position="248"/>
        <end position="312"/>
    </location>
</feature>
<reference evidence="3" key="1">
    <citation type="submission" date="2023-04" db="EMBL/GenBank/DDBJ databases">
        <title>Phytophthora lilii NBRC 32176.</title>
        <authorList>
            <person name="Ichikawa N."/>
            <person name="Sato H."/>
            <person name="Tonouchi N."/>
        </authorList>
    </citation>
    <scope>NUCLEOTIDE SEQUENCE</scope>
    <source>
        <strain evidence="3">NBRC 32176</strain>
    </source>
</reference>
<keyword evidence="4" id="KW-1185">Reference proteome</keyword>
<keyword evidence="1" id="KW-0175">Coiled coil</keyword>
<evidence type="ECO:0000313" key="4">
    <source>
        <dbReference type="Proteomes" id="UP001165083"/>
    </source>
</evidence>
<protein>
    <submittedName>
        <fullName evidence="3">Unnamed protein product</fullName>
    </submittedName>
</protein>
<feature type="compositionally biased region" description="Low complexity" evidence="2">
    <location>
        <begin position="272"/>
        <end position="289"/>
    </location>
</feature>
<feature type="coiled-coil region" evidence="1">
    <location>
        <begin position="125"/>
        <end position="155"/>
    </location>
</feature>
<feature type="region of interest" description="Disordered" evidence="2">
    <location>
        <begin position="207"/>
        <end position="235"/>
    </location>
</feature>
<dbReference type="OrthoDB" id="161647at2759"/>
<gene>
    <name evidence="3" type="ORF">Plil01_001527200</name>
</gene>
<dbReference type="AlphaFoldDB" id="A0A9W7CQ66"/>
<accession>A0A9W7CQ66</accession>
<proteinExistence type="predicted"/>
<feature type="compositionally biased region" description="Basic and acidic residues" evidence="2">
    <location>
        <begin position="252"/>
        <end position="263"/>
    </location>
</feature>